<dbReference type="PROSITE" id="PS50011">
    <property type="entry name" value="PROTEIN_KINASE_DOM"/>
    <property type="match status" value="1"/>
</dbReference>
<dbReference type="InterPro" id="IPR001054">
    <property type="entry name" value="A/G_cyclase"/>
</dbReference>
<feature type="signal peptide" evidence="19">
    <location>
        <begin position="1"/>
        <end position="19"/>
    </location>
</feature>
<dbReference type="SMART" id="SM00044">
    <property type="entry name" value="CYCc"/>
    <property type="match status" value="1"/>
</dbReference>
<dbReference type="InterPro" id="IPR001170">
    <property type="entry name" value="ANPR/GUC"/>
</dbReference>
<dbReference type="GO" id="GO:0005886">
    <property type="term" value="C:plasma membrane"/>
    <property type="evidence" value="ECO:0007669"/>
    <property type="project" value="UniProtKB-SubCell"/>
</dbReference>
<dbReference type="SMART" id="SM00220">
    <property type="entry name" value="S_TKc"/>
    <property type="match status" value="1"/>
</dbReference>
<dbReference type="InterPro" id="IPR050401">
    <property type="entry name" value="Cyclic_nucleotide_synthase"/>
</dbReference>
<feature type="chain" id="PRO_5032501549" description="Guanylate cyclase" evidence="19">
    <location>
        <begin position="20"/>
        <end position="1069"/>
    </location>
</feature>
<evidence type="ECO:0000256" key="13">
    <source>
        <dbReference type="ARBA" id="ARBA00023239"/>
    </source>
</evidence>
<keyword evidence="23" id="KW-1185">Reference proteome</keyword>
<keyword evidence="6 19" id="KW-0732">Signal</keyword>
<dbReference type="Gene3D" id="3.40.50.2300">
    <property type="match status" value="2"/>
</dbReference>
<comment type="subcellular location">
    <subcellularLocation>
        <location evidence="2">Cell membrane</location>
        <topology evidence="2">Single-pass type I membrane protein</topology>
    </subcellularLocation>
</comment>
<dbReference type="SUPFAM" id="SSF56112">
    <property type="entry name" value="Protein kinase-like (PK-like)"/>
    <property type="match status" value="1"/>
</dbReference>
<dbReference type="InterPro" id="IPR001828">
    <property type="entry name" value="ANF_lig-bd_rcpt"/>
</dbReference>
<protein>
    <recommendedName>
        <fullName evidence="3 16">Guanylate cyclase</fullName>
        <ecNumber evidence="3 16">4.6.1.2</ecNumber>
    </recommendedName>
</protein>
<keyword evidence="12" id="KW-0325">Glycoprotein</keyword>
<feature type="coiled-coil region" evidence="17">
    <location>
        <begin position="818"/>
        <end position="853"/>
    </location>
</feature>
<dbReference type="PRINTS" id="PR00255">
    <property type="entry name" value="NATPEPTIDER"/>
</dbReference>
<keyword evidence="4" id="KW-1003">Cell membrane</keyword>
<dbReference type="InterPro" id="IPR028082">
    <property type="entry name" value="Peripla_BP_I"/>
</dbReference>
<evidence type="ECO:0000256" key="10">
    <source>
        <dbReference type="ARBA" id="ARBA00023136"/>
    </source>
</evidence>
<dbReference type="GO" id="GO:0035556">
    <property type="term" value="P:intracellular signal transduction"/>
    <property type="evidence" value="ECO:0007669"/>
    <property type="project" value="InterPro"/>
</dbReference>
<dbReference type="GO" id="GO:0007168">
    <property type="term" value="P:receptor guanylyl cyclase signaling pathway"/>
    <property type="evidence" value="ECO:0007669"/>
    <property type="project" value="TreeGrafter"/>
</dbReference>
<evidence type="ECO:0000256" key="16">
    <source>
        <dbReference type="RuleBase" id="RU003431"/>
    </source>
</evidence>
<organism evidence="22 23">
    <name type="scientific">Brachionus calyciflorus</name>
    <dbReference type="NCBI Taxonomy" id="104777"/>
    <lineage>
        <taxon>Eukaryota</taxon>
        <taxon>Metazoa</taxon>
        <taxon>Spiralia</taxon>
        <taxon>Gnathifera</taxon>
        <taxon>Rotifera</taxon>
        <taxon>Eurotatoria</taxon>
        <taxon>Monogononta</taxon>
        <taxon>Pseudotrocha</taxon>
        <taxon>Ploima</taxon>
        <taxon>Brachionidae</taxon>
        <taxon>Brachionus</taxon>
    </lineage>
</organism>
<dbReference type="AlphaFoldDB" id="A0A813RI50"/>
<dbReference type="PANTHER" id="PTHR11920">
    <property type="entry name" value="GUANYLYL CYCLASE"/>
    <property type="match status" value="1"/>
</dbReference>
<dbReference type="EC" id="4.6.1.2" evidence="3 16"/>
<dbReference type="SUPFAM" id="SSF53822">
    <property type="entry name" value="Periplasmic binding protein-like I"/>
    <property type="match status" value="1"/>
</dbReference>
<comment type="catalytic activity">
    <reaction evidence="1 16">
        <text>GTP = 3',5'-cyclic GMP + diphosphate</text>
        <dbReference type="Rhea" id="RHEA:13665"/>
        <dbReference type="ChEBI" id="CHEBI:33019"/>
        <dbReference type="ChEBI" id="CHEBI:37565"/>
        <dbReference type="ChEBI" id="CHEBI:57746"/>
        <dbReference type="EC" id="4.6.1.2"/>
    </reaction>
</comment>
<dbReference type="Pfam" id="PF00211">
    <property type="entry name" value="Guanylate_cyc"/>
    <property type="match status" value="1"/>
</dbReference>
<evidence type="ECO:0000256" key="19">
    <source>
        <dbReference type="SAM" id="SignalP"/>
    </source>
</evidence>
<feature type="transmembrane region" description="Helical" evidence="18">
    <location>
        <begin position="460"/>
        <end position="483"/>
    </location>
</feature>
<name>A0A813RI50_9BILA</name>
<dbReference type="SUPFAM" id="SSF55073">
    <property type="entry name" value="Nucleotide cyclase"/>
    <property type="match status" value="1"/>
</dbReference>
<evidence type="ECO:0000256" key="8">
    <source>
        <dbReference type="ARBA" id="ARBA00022989"/>
    </source>
</evidence>
<keyword evidence="9" id="KW-0342">GTP-binding</keyword>
<gene>
    <name evidence="22" type="ORF">OXX778_LOCUS5551</name>
</gene>
<keyword evidence="13 15" id="KW-0456">Lyase</keyword>
<keyword evidence="8 18" id="KW-1133">Transmembrane helix</keyword>
<dbReference type="FunFam" id="3.30.70.1230:FF:000004">
    <property type="entry name" value="Guanylate cyclase"/>
    <property type="match status" value="1"/>
</dbReference>
<dbReference type="InterPro" id="IPR029787">
    <property type="entry name" value="Nucleotide_cyclase"/>
</dbReference>
<dbReference type="InterPro" id="IPR000719">
    <property type="entry name" value="Prot_kinase_dom"/>
</dbReference>
<dbReference type="PROSITE" id="PS50125">
    <property type="entry name" value="GUANYLATE_CYCLASE_2"/>
    <property type="match status" value="1"/>
</dbReference>
<dbReference type="PANTHER" id="PTHR11920:SF494">
    <property type="entry name" value="ATRIAL NATRIURETIC PEPTIDE RECEPTOR 2"/>
    <property type="match status" value="1"/>
</dbReference>
<dbReference type="GO" id="GO:0005525">
    <property type="term" value="F:GTP binding"/>
    <property type="evidence" value="ECO:0007669"/>
    <property type="project" value="UniProtKB-KW"/>
</dbReference>
<evidence type="ECO:0000256" key="2">
    <source>
        <dbReference type="ARBA" id="ARBA00004251"/>
    </source>
</evidence>
<dbReference type="Pfam" id="PF01094">
    <property type="entry name" value="ANF_receptor"/>
    <property type="match status" value="1"/>
</dbReference>
<dbReference type="OrthoDB" id="302535at2759"/>
<dbReference type="InterPro" id="IPR018297">
    <property type="entry name" value="A/G_cyclase_CS"/>
</dbReference>
<keyword evidence="7" id="KW-0547">Nucleotide-binding</keyword>
<keyword evidence="17" id="KW-0175">Coiled coil</keyword>
<dbReference type="GO" id="GO:0004672">
    <property type="term" value="F:protein kinase activity"/>
    <property type="evidence" value="ECO:0007669"/>
    <property type="project" value="InterPro"/>
</dbReference>
<evidence type="ECO:0000256" key="4">
    <source>
        <dbReference type="ARBA" id="ARBA00022475"/>
    </source>
</evidence>
<dbReference type="Gene3D" id="3.30.70.1230">
    <property type="entry name" value="Nucleotide cyclase"/>
    <property type="match status" value="1"/>
</dbReference>
<dbReference type="PROSITE" id="PS00452">
    <property type="entry name" value="GUANYLATE_CYCLASE_1"/>
    <property type="match status" value="1"/>
</dbReference>
<dbReference type="GO" id="GO:0005524">
    <property type="term" value="F:ATP binding"/>
    <property type="evidence" value="ECO:0007669"/>
    <property type="project" value="InterPro"/>
</dbReference>
<evidence type="ECO:0000256" key="14">
    <source>
        <dbReference type="ARBA" id="ARBA00023293"/>
    </source>
</evidence>
<evidence type="ECO:0000256" key="1">
    <source>
        <dbReference type="ARBA" id="ARBA00001436"/>
    </source>
</evidence>
<dbReference type="Pfam" id="PF07714">
    <property type="entry name" value="PK_Tyr_Ser-Thr"/>
    <property type="match status" value="1"/>
</dbReference>
<dbReference type="InterPro" id="IPR011009">
    <property type="entry name" value="Kinase-like_dom_sf"/>
</dbReference>
<evidence type="ECO:0000256" key="17">
    <source>
        <dbReference type="SAM" id="Coils"/>
    </source>
</evidence>
<evidence type="ECO:0000256" key="11">
    <source>
        <dbReference type="ARBA" id="ARBA00023170"/>
    </source>
</evidence>
<evidence type="ECO:0000256" key="9">
    <source>
        <dbReference type="ARBA" id="ARBA00023134"/>
    </source>
</evidence>
<evidence type="ECO:0000256" key="6">
    <source>
        <dbReference type="ARBA" id="ARBA00022729"/>
    </source>
</evidence>
<keyword evidence="11" id="KW-0675">Receptor</keyword>
<dbReference type="Proteomes" id="UP000663879">
    <property type="component" value="Unassembled WGS sequence"/>
</dbReference>
<dbReference type="EMBL" id="CAJNOC010000612">
    <property type="protein sequence ID" value="CAF0782756.1"/>
    <property type="molecule type" value="Genomic_DNA"/>
</dbReference>
<comment type="similarity">
    <text evidence="15">Belongs to the adenylyl cyclase class-4/guanylyl cyclase family.</text>
</comment>
<accession>A0A813RI50</accession>
<dbReference type="GO" id="GO:0001653">
    <property type="term" value="F:peptide receptor activity"/>
    <property type="evidence" value="ECO:0007669"/>
    <property type="project" value="TreeGrafter"/>
</dbReference>
<reference evidence="22" key="1">
    <citation type="submission" date="2021-02" db="EMBL/GenBank/DDBJ databases">
        <authorList>
            <person name="Nowell W R."/>
        </authorList>
    </citation>
    <scope>NUCLEOTIDE SEQUENCE</scope>
    <source>
        <strain evidence="22">Ploen Becks lab</strain>
    </source>
</reference>
<evidence type="ECO:0000259" key="20">
    <source>
        <dbReference type="PROSITE" id="PS50011"/>
    </source>
</evidence>
<evidence type="ECO:0000256" key="3">
    <source>
        <dbReference type="ARBA" id="ARBA00012202"/>
    </source>
</evidence>
<comment type="caution">
    <text evidence="22">The sequence shown here is derived from an EMBL/GenBank/DDBJ whole genome shotgun (WGS) entry which is preliminary data.</text>
</comment>
<evidence type="ECO:0000313" key="23">
    <source>
        <dbReference type="Proteomes" id="UP000663879"/>
    </source>
</evidence>
<dbReference type="Gene3D" id="1.10.510.10">
    <property type="entry name" value="Transferase(Phosphotransferase) domain 1"/>
    <property type="match status" value="1"/>
</dbReference>
<keyword evidence="10 18" id="KW-0472">Membrane</keyword>
<feature type="domain" description="Guanylate cyclase" evidence="21">
    <location>
        <begin position="881"/>
        <end position="1010"/>
    </location>
</feature>
<evidence type="ECO:0000256" key="15">
    <source>
        <dbReference type="RuleBase" id="RU000405"/>
    </source>
</evidence>
<evidence type="ECO:0000256" key="12">
    <source>
        <dbReference type="ARBA" id="ARBA00023180"/>
    </source>
</evidence>
<evidence type="ECO:0000256" key="18">
    <source>
        <dbReference type="SAM" id="Phobius"/>
    </source>
</evidence>
<dbReference type="GO" id="GO:0004383">
    <property type="term" value="F:guanylate cyclase activity"/>
    <property type="evidence" value="ECO:0007669"/>
    <property type="project" value="UniProtKB-EC"/>
</dbReference>
<keyword evidence="14 16" id="KW-0141">cGMP biosynthesis</keyword>
<dbReference type="CDD" id="cd07302">
    <property type="entry name" value="CHD"/>
    <property type="match status" value="1"/>
</dbReference>
<dbReference type="InterPro" id="IPR001245">
    <property type="entry name" value="Ser-Thr/Tyr_kinase_cat_dom"/>
</dbReference>
<evidence type="ECO:0000259" key="21">
    <source>
        <dbReference type="PROSITE" id="PS50125"/>
    </source>
</evidence>
<feature type="domain" description="Protein kinase" evidence="20">
    <location>
        <begin position="532"/>
        <end position="811"/>
    </location>
</feature>
<evidence type="ECO:0000313" key="22">
    <source>
        <dbReference type="EMBL" id="CAF0782756.1"/>
    </source>
</evidence>
<proteinExistence type="inferred from homology"/>
<keyword evidence="5 18" id="KW-0812">Transmembrane</keyword>
<evidence type="ECO:0000256" key="7">
    <source>
        <dbReference type="ARBA" id="ARBA00022741"/>
    </source>
</evidence>
<sequence length="1069" mass="124005">MNLKVNVLILFLLVEFVYSNNESIPVNILLLLPTNDTYKFSLSKVLASLNLAIHDLKHTNYGSKFEINIISDTCDCTGIKAPVNAMENIFGKRNHSKNFQAVFGPMCDYSLAPVARYAPFWNVAVITVGALAQDFRKNKFTEYKTLTNIGATMYWLDKFVTKVFKHFNWKQVIFLFDKDYQEQITNFNCYLTMASLKAALLNSQITVDYKIREKQDRRPVDTILIDYVGNKFSVVLLCGSTDFVSDIMLAANRLGFNNGEYVFINFDLYAQMHSEDRLIRPWNLIQNQTINNSTKHSFESLLTVALNIDDQFEKFKKRLIQHSRIFSNESEVNYFLASFYDAIHIYIKALDQLGNRNLNDIPAVLKNMWNREFDGVTGRVVIDSYGERVGTFALYDMNPNSSIFDLVMSSKIHNNTDIELLYDEKTRPIYWKNFFSGKFPDSPKCGYNNAKCPVKQPLPLWVWLLVSMGIFMLIMLIIGIFFYRRTKFEAELKAMNWLIKWEDVSASLLCDENKKQKKKKVYQEYKNEPETVSLTSVDLNTSNARTVVYKRNWCFIKKINKTKIEITRSLLIEVKKIKDLQNDHITRFIGISLEPNRQYIFNEYCQKGSLQDLLENQQIELEQTFKHHLIHDILKGLLFIHSSDIKCHGNLTSANCVVDSRFTLKITDFGLPMLQWSEIKSENEFYKRQLWKAPELQFHYTSSLFQNIGTPKGDVYSFAIIVQEILYRKGVFYLTDEDKDMNFPHYMDHQNETKKISYYDVYQRVKTGLRPSLENGACSKEIIDLLKKCWVENSQERPDFTIIRDIMRKTIKISGNILDNLLNRMEKYANNLEELVKERTEACENERKRAEELLYRLLPTTVTAQLMKGLEVKAESFSNVTIYFSDICGFTKISAESTPMQVVQLLNGLYTLFDSIIEGFDVYKVETIGDAYMVVSGLPQRHENHAREIARMSLALLENVEYFKIPHLPEKKLELRIGLHTGPCVAGVVGLKMPRYCLFGDTVNTASRMESNGKPLRIHISPQTKLELDKYGSFNLRFRGPVEMKGKGVIETYWLLGENGRLIDKHQNE</sequence>
<evidence type="ECO:0000256" key="5">
    <source>
        <dbReference type="ARBA" id="ARBA00022692"/>
    </source>
</evidence>
<dbReference type="GO" id="GO:0004016">
    <property type="term" value="F:adenylate cyclase activity"/>
    <property type="evidence" value="ECO:0007669"/>
    <property type="project" value="TreeGrafter"/>
</dbReference>